<keyword evidence="1" id="KW-0472">Membrane</keyword>
<dbReference type="RefSeq" id="WP_197957148.1">
    <property type="nucleotide sequence ID" value="NZ_CP065668.1"/>
</dbReference>
<sequence length="636" mass="67186">MRIYPSALQKRGLIKSRGTVLIQFALLLAVLISILGTAQIGYMYYAKRDLQRIADLAALEAISALVDPSTCTAAEAAGMNSIASQWKWPTGVSPAPLQQSVRCLKWSRDAGPAFGAAPFNAAQVRLRGKSLQLLPFLGNREIYAESISAIPDDPIAAFSLGSGVAKLDEGALNRLLTMLLGTNVNLTLVDYQGLANTKVNLLGLKEALNISAGTYEELLNADVLLTKLLESSISVIQNSPGSDTANIAIAALDKLLKLPIAVNIQNTVISLLKAPGQNGLLDIGLFKDNPMSALIADVSALSLLMVGLQVANADSAATLQTGIDLKPLADVAIKAKIIEPPVIAVGPPGYDSTGKPRTTAHTGQIRTFLDIKALTPVAGKSSFQDLDLNLLLASVKVSMPAGQLVNLPLYVEVGSADGRLEEVICRYEGNKHRVRIDARPGLAHVFLGNVPAALTNTTTPWESLTKEKFHLLSLKLDIKLLLGLIPVLEAPIALKAKLDLPVNAPGAYSSLYYDYEKGKPRTEQALIKSVGMKQQLGQSIGNAINAGLLEVELDTSGLKLLGLDLGLVSSIVDGLVNGLVGIVSGVLGLLNVVLMPVLALLDGVLLGPLLEALGIQVGYADVELLWADCNYGVIVQ</sequence>
<dbReference type="Proteomes" id="UP000594778">
    <property type="component" value="Chromosome"/>
</dbReference>
<evidence type="ECO:0000259" key="2">
    <source>
        <dbReference type="Pfam" id="PF13400"/>
    </source>
</evidence>
<proteinExistence type="predicted"/>
<dbReference type="EMBL" id="CP065668">
    <property type="protein sequence ID" value="QPS10824.1"/>
    <property type="molecule type" value="Genomic_DNA"/>
</dbReference>
<gene>
    <name evidence="3" type="ORF">I6G66_12880</name>
</gene>
<protein>
    <recommendedName>
        <fullName evidence="2">Putative Flp pilus-assembly TadG-like N-terminal domain-containing protein</fullName>
    </recommendedName>
</protein>
<evidence type="ECO:0000313" key="4">
    <source>
        <dbReference type="Proteomes" id="UP000594778"/>
    </source>
</evidence>
<keyword evidence="1" id="KW-1133">Transmembrane helix</keyword>
<dbReference type="InterPro" id="IPR028087">
    <property type="entry name" value="Tad_N"/>
</dbReference>
<dbReference type="Pfam" id="PF13400">
    <property type="entry name" value="Tad"/>
    <property type="match status" value="1"/>
</dbReference>
<dbReference type="AlphaFoldDB" id="A0A7T2S8G2"/>
<reference evidence="3 4" key="1">
    <citation type="submission" date="2020-12" db="EMBL/GenBank/DDBJ databases">
        <title>FDA dAtabase for Regulatory Grade micrObial Sequences (FDA-ARGOS): Supporting development and validation of Infectious Disease Dx tests.</title>
        <authorList>
            <person name="Sproer C."/>
            <person name="Gronow S."/>
            <person name="Severitt S."/>
            <person name="Schroder I."/>
            <person name="Tallon L."/>
            <person name="Sadzewicz L."/>
            <person name="Zhao X."/>
            <person name="Boylan J."/>
            <person name="Ott S."/>
            <person name="Bowen H."/>
            <person name="Vavikolanu K."/>
            <person name="Mehta A."/>
            <person name="Aluvathingal J."/>
            <person name="Nadendla S."/>
            <person name="Lowell S."/>
            <person name="Myers T."/>
            <person name="Yan Y."/>
            <person name="Sichtig H."/>
        </authorList>
    </citation>
    <scope>NUCLEOTIDE SEQUENCE [LARGE SCALE GENOMIC DNA]</scope>
    <source>
        <strain evidence="3 4">FDAARGOS_909</strain>
    </source>
</reference>
<feature type="transmembrane region" description="Helical" evidence="1">
    <location>
        <begin position="20"/>
        <end position="45"/>
    </location>
</feature>
<evidence type="ECO:0000256" key="1">
    <source>
        <dbReference type="SAM" id="Phobius"/>
    </source>
</evidence>
<organism evidence="3 4">
    <name type="scientific">Delftia acidovorans</name>
    <name type="common">Pseudomonas acidovorans</name>
    <name type="synonym">Comamonas acidovorans</name>
    <dbReference type="NCBI Taxonomy" id="80866"/>
    <lineage>
        <taxon>Bacteria</taxon>
        <taxon>Pseudomonadati</taxon>
        <taxon>Pseudomonadota</taxon>
        <taxon>Betaproteobacteria</taxon>
        <taxon>Burkholderiales</taxon>
        <taxon>Comamonadaceae</taxon>
        <taxon>Delftia</taxon>
    </lineage>
</organism>
<accession>A0A7T2S8G2</accession>
<evidence type="ECO:0000313" key="3">
    <source>
        <dbReference type="EMBL" id="QPS10824.1"/>
    </source>
</evidence>
<feature type="domain" description="Putative Flp pilus-assembly TadG-like N-terminal" evidence="2">
    <location>
        <begin position="25"/>
        <end position="61"/>
    </location>
</feature>
<keyword evidence="1" id="KW-0812">Transmembrane</keyword>
<name>A0A7T2S8G2_DELAC</name>